<evidence type="ECO:0000259" key="2">
    <source>
        <dbReference type="Pfam" id="PF26013"/>
    </source>
</evidence>
<gene>
    <name evidence="3" type="ORF">EKO27_g625</name>
</gene>
<dbReference type="Proteomes" id="UP000286045">
    <property type="component" value="Unassembled WGS sequence"/>
</dbReference>
<reference evidence="3 4" key="1">
    <citation type="submission" date="2018-12" db="EMBL/GenBank/DDBJ databases">
        <title>Draft genome sequence of Xylaria grammica IHI A82.</title>
        <authorList>
            <person name="Buettner E."/>
            <person name="Kellner H."/>
        </authorList>
    </citation>
    <scope>NUCLEOTIDE SEQUENCE [LARGE SCALE GENOMIC DNA]</scope>
    <source>
        <strain evidence="3 4">IHI A82</strain>
    </source>
</reference>
<sequence length="783" mass="88854">MESSEAQQTSLYNGVSSRSRGWKTWKPQNIPRSRLANPPTVMRWDGASRSSEIWDSLRRDPELWFRDGDCYVHLHGEGLSRRGAAFRVPYSVLLEAKLINNFVSRTRTDTASCLQNPTRRQIELFIPAPPKSDKRHSYNYHLATRNLFAFVFRRSMVGECLGGALIALYNSLHQFRTPDADNLQDLMSYMDEEGYLDFNNQPTYALAILHLAETFQLRGLYIDAFAHCCGMSDRIFLIPEYQVSTPTRILIRRARREMCSRLGKVSTMLKTFLRDELCEIDIELAQKHLERFRALLQQVYTAHFGYYPPPSTNAQTTIFEANCFRTMRNDFEALCEFLEDESLDVFQNNDSLTESHTLTLRSIKSFDTQYSHETLFHPLPLLPDIPRRKPSFWKLAWRNRPTRASQLRRAQTDTVAALARATNSKRPEVVGNHLVAAYRKFEEDQITSSVKAEKRENPGPVDGRKIRWILIYAIYQTLRRATEVALEIRDGTGAPYHLCTSTVDLPPWEGVESVHPLVNARLDSPSLSPSPLSPPVLEAISDHDYAELAKQAPVGTRERPRSSVLEHSNSRETLALRRSFSLRPRSEALETLRCEAGARENGNKTNTVAKNNELAADISSMDLAHPPDNKLVDSSASSSSHYSNEAKSSDTPDTSLTSSPVYSAIDKWENELASVCMRCGLHEIECDPVRLGDDNPSTLLKKRDTRHGLEPAPLHIRKAKKRPTSALNIQMPSPQAPTAWDYIQAVMEVQANNYELAGWDQFTHLTDFIEVGSEAPIARPTIF</sequence>
<dbReference type="Pfam" id="PF26013">
    <property type="entry name" value="DUF8004"/>
    <property type="match status" value="1"/>
</dbReference>
<feature type="region of interest" description="Disordered" evidence="1">
    <location>
        <begin position="550"/>
        <end position="570"/>
    </location>
</feature>
<keyword evidence="4" id="KW-1185">Reference proteome</keyword>
<evidence type="ECO:0000256" key="1">
    <source>
        <dbReference type="SAM" id="MobiDB-lite"/>
    </source>
</evidence>
<organism evidence="3 4">
    <name type="scientific">Xylaria grammica</name>
    <dbReference type="NCBI Taxonomy" id="363999"/>
    <lineage>
        <taxon>Eukaryota</taxon>
        <taxon>Fungi</taxon>
        <taxon>Dikarya</taxon>
        <taxon>Ascomycota</taxon>
        <taxon>Pezizomycotina</taxon>
        <taxon>Sordariomycetes</taxon>
        <taxon>Xylariomycetidae</taxon>
        <taxon>Xylariales</taxon>
        <taxon>Xylariaceae</taxon>
        <taxon>Xylaria</taxon>
    </lineage>
</organism>
<dbReference type="PANTHER" id="PTHR39601:SF1">
    <property type="entry name" value="CHORIOGENIN HMINOR"/>
    <property type="match status" value="1"/>
</dbReference>
<dbReference type="EMBL" id="RYZI01000007">
    <property type="protein sequence ID" value="RWA14518.1"/>
    <property type="molecule type" value="Genomic_DNA"/>
</dbReference>
<feature type="region of interest" description="Disordered" evidence="1">
    <location>
        <begin position="622"/>
        <end position="657"/>
    </location>
</feature>
<feature type="domain" description="DUF8004" evidence="2">
    <location>
        <begin position="184"/>
        <end position="273"/>
    </location>
</feature>
<comment type="caution">
    <text evidence="3">The sequence shown here is derived from an EMBL/GenBank/DDBJ whole genome shotgun (WGS) entry which is preliminary data.</text>
</comment>
<feature type="compositionally biased region" description="Low complexity" evidence="1">
    <location>
        <begin position="634"/>
        <end position="657"/>
    </location>
</feature>
<dbReference type="AlphaFoldDB" id="A0A439DJC5"/>
<proteinExistence type="predicted"/>
<name>A0A439DJC5_9PEZI</name>
<dbReference type="PANTHER" id="PTHR39601">
    <property type="entry name" value="CHORIOGENIN HMINOR"/>
    <property type="match status" value="1"/>
</dbReference>
<evidence type="ECO:0000313" key="3">
    <source>
        <dbReference type="EMBL" id="RWA14518.1"/>
    </source>
</evidence>
<accession>A0A439DJC5</accession>
<protein>
    <recommendedName>
        <fullName evidence="2">DUF8004 domain-containing protein</fullName>
    </recommendedName>
</protein>
<evidence type="ECO:0000313" key="4">
    <source>
        <dbReference type="Proteomes" id="UP000286045"/>
    </source>
</evidence>
<feature type="region of interest" description="Disordered" evidence="1">
    <location>
        <begin position="1"/>
        <end position="23"/>
    </location>
</feature>
<dbReference type="STRING" id="363999.A0A439DJC5"/>
<dbReference type="InterPro" id="IPR058317">
    <property type="entry name" value="DUF8004"/>
</dbReference>
<feature type="compositionally biased region" description="Polar residues" evidence="1">
    <location>
        <begin position="1"/>
        <end position="19"/>
    </location>
</feature>